<organism evidence="1">
    <name type="scientific">marine sediment metagenome</name>
    <dbReference type="NCBI Taxonomy" id="412755"/>
    <lineage>
        <taxon>unclassified sequences</taxon>
        <taxon>metagenomes</taxon>
        <taxon>ecological metagenomes</taxon>
    </lineage>
</organism>
<gene>
    <name evidence="1" type="ORF">LCGC14_0224130</name>
</gene>
<name>A0A0F9UCD2_9ZZZZ</name>
<accession>A0A0F9UCD2</accession>
<comment type="caution">
    <text evidence="1">The sequence shown here is derived from an EMBL/GenBank/DDBJ whole genome shotgun (WGS) entry which is preliminary data.</text>
</comment>
<dbReference type="AlphaFoldDB" id="A0A0F9UCD2"/>
<proteinExistence type="predicted"/>
<reference evidence="1" key="1">
    <citation type="journal article" date="2015" name="Nature">
        <title>Complex archaea that bridge the gap between prokaryotes and eukaryotes.</title>
        <authorList>
            <person name="Spang A."/>
            <person name="Saw J.H."/>
            <person name="Jorgensen S.L."/>
            <person name="Zaremba-Niedzwiedzka K."/>
            <person name="Martijn J."/>
            <person name="Lind A.E."/>
            <person name="van Eijk R."/>
            <person name="Schleper C."/>
            <person name="Guy L."/>
            <person name="Ettema T.J."/>
        </authorList>
    </citation>
    <scope>NUCLEOTIDE SEQUENCE</scope>
</reference>
<dbReference type="EMBL" id="LAZR01000107">
    <property type="protein sequence ID" value="KKN90830.1"/>
    <property type="molecule type" value="Genomic_DNA"/>
</dbReference>
<sequence>MSLIFTGCPIHEGEINVEDVCLFCRYYTGNKEDVFYPLKWCRHPDNIKKRDSYFKKRRELM</sequence>
<protein>
    <submittedName>
        <fullName evidence="1">Uncharacterized protein</fullName>
    </submittedName>
</protein>
<evidence type="ECO:0000313" key="1">
    <source>
        <dbReference type="EMBL" id="KKN90830.1"/>
    </source>
</evidence>